<gene>
    <name evidence="3" type="ORF">CWATWH0401_2641</name>
</gene>
<evidence type="ECO:0000256" key="1">
    <source>
        <dbReference type="SAM" id="MobiDB-lite"/>
    </source>
</evidence>
<sequence>MGTAIFGGLALATVLSLVLVPVLYIVVKNFEKYVLGGGDNGTPPGDPGNGHGNGNKPSPTAPEEEKTPRF</sequence>
<protein>
    <submittedName>
        <fullName evidence="3">Hydrophobe/amphiphile efflux-1 HAE1</fullName>
    </submittedName>
</protein>
<reference evidence="3 4" key="2">
    <citation type="submission" date="2013-09" db="EMBL/GenBank/DDBJ databases">
        <title>Whole genome comparison of six Crocosphaera watsonii strains with differing phenotypes.</title>
        <authorList>
            <person name="Bench S.R."/>
            <person name="Heller P."/>
            <person name="Frank I."/>
            <person name="Arciniega M."/>
            <person name="Shilova I.N."/>
            <person name="Zehr J.P."/>
        </authorList>
    </citation>
    <scope>NUCLEOTIDE SEQUENCE [LARGE SCALE GENOMIC DNA]</scope>
    <source>
        <strain evidence="3 4">WH 0401</strain>
    </source>
</reference>
<name>T2J2F1_CROWT</name>
<dbReference type="EMBL" id="CAQM01000083">
    <property type="protein sequence ID" value="CCQ60043.1"/>
    <property type="molecule type" value="Genomic_DNA"/>
</dbReference>
<accession>T2J2F1</accession>
<evidence type="ECO:0000313" key="4">
    <source>
        <dbReference type="Proteomes" id="UP000018198"/>
    </source>
</evidence>
<keyword evidence="2" id="KW-0472">Membrane</keyword>
<feature type="region of interest" description="Disordered" evidence="1">
    <location>
        <begin position="36"/>
        <end position="70"/>
    </location>
</feature>
<evidence type="ECO:0000256" key="2">
    <source>
        <dbReference type="SAM" id="Phobius"/>
    </source>
</evidence>
<dbReference type="Proteomes" id="UP000018198">
    <property type="component" value="Unassembled WGS sequence"/>
</dbReference>
<dbReference type="AlphaFoldDB" id="T2J2F1"/>
<dbReference type="Gene3D" id="1.20.1640.10">
    <property type="entry name" value="Multidrug efflux transporter AcrB transmembrane domain"/>
    <property type="match status" value="1"/>
</dbReference>
<organism evidence="3 4">
    <name type="scientific">Crocosphaera watsonii WH 0401</name>
    <dbReference type="NCBI Taxonomy" id="555881"/>
    <lineage>
        <taxon>Bacteria</taxon>
        <taxon>Bacillati</taxon>
        <taxon>Cyanobacteriota</taxon>
        <taxon>Cyanophyceae</taxon>
        <taxon>Oscillatoriophycideae</taxon>
        <taxon>Chroococcales</taxon>
        <taxon>Aphanothecaceae</taxon>
        <taxon>Crocosphaera</taxon>
    </lineage>
</organism>
<reference evidence="3 4" key="1">
    <citation type="submission" date="2013-01" db="EMBL/GenBank/DDBJ databases">
        <authorList>
            <person name="Bench S."/>
        </authorList>
    </citation>
    <scope>NUCLEOTIDE SEQUENCE [LARGE SCALE GENOMIC DNA]</scope>
    <source>
        <strain evidence="3 4">WH 0401</strain>
    </source>
</reference>
<proteinExistence type="predicted"/>
<comment type="caution">
    <text evidence="3">The sequence shown here is derived from an EMBL/GenBank/DDBJ whole genome shotgun (WGS) entry which is preliminary data.</text>
</comment>
<evidence type="ECO:0000313" key="3">
    <source>
        <dbReference type="EMBL" id="CCQ60043.1"/>
    </source>
</evidence>
<feature type="transmembrane region" description="Helical" evidence="2">
    <location>
        <begin position="6"/>
        <end position="27"/>
    </location>
</feature>
<keyword evidence="2" id="KW-0812">Transmembrane</keyword>
<keyword evidence="2" id="KW-1133">Transmembrane helix</keyword>